<evidence type="ECO:0000256" key="6">
    <source>
        <dbReference type="ARBA" id="ARBA00023002"/>
    </source>
</evidence>
<accession>A0A6A6HSY0</accession>
<dbReference type="InterPro" id="IPR017972">
    <property type="entry name" value="Cyt_P450_CS"/>
</dbReference>
<comment type="pathway">
    <text evidence="2">Mycotoxin biosynthesis.</text>
</comment>
<proteinExistence type="inferred from homology"/>
<dbReference type="InterPro" id="IPR001128">
    <property type="entry name" value="Cyt_P450"/>
</dbReference>
<evidence type="ECO:0000256" key="11">
    <source>
        <dbReference type="SAM" id="Phobius"/>
    </source>
</evidence>
<keyword evidence="11" id="KW-0472">Membrane</keyword>
<dbReference type="RefSeq" id="XP_033676121.1">
    <property type="nucleotide sequence ID" value="XM_033820378.1"/>
</dbReference>
<dbReference type="SUPFAM" id="SSF48264">
    <property type="entry name" value="Cytochrome P450"/>
    <property type="match status" value="1"/>
</dbReference>
<comment type="cofactor">
    <cofactor evidence="1 9">
        <name>heme</name>
        <dbReference type="ChEBI" id="CHEBI:30413"/>
    </cofactor>
</comment>
<name>A0A6A6HSY0_9PLEO</name>
<reference evidence="12" key="1">
    <citation type="journal article" date="2020" name="Stud. Mycol.">
        <title>101 Dothideomycetes genomes: a test case for predicting lifestyles and emergence of pathogens.</title>
        <authorList>
            <person name="Haridas S."/>
            <person name="Albert R."/>
            <person name="Binder M."/>
            <person name="Bloem J."/>
            <person name="Labutti K."/>
            <person name="Salamov A."/>
            <person name="Andreopoulos B."/>
            <person name="Baker S."/>
            <person name="Barry K."/>
            <person name="Bills G."/>
            <person name="Bluhm B."/>
            <person name="Cannon C."/>
            <person name="Castanera R."/>
            <person name="Culley D."/>
            <person name="Daum C."/>
            <person name="Ezra D."/>
            <person name="Gonzalez J."/>
            <person name="Henrissat B."/>
            <person name="Kuo A."/>
            <person name="Liang C."/>
            <person name="Lipzen A."/>
            <person name="Lutzoni F."/>
            <person name="Magnuson J."/>
            <person name="Mondo S."/>
            <person name="Nolan M."/>
            <person name="Ohm R."/>
            <person name="Pangilinan J."/>
            <person name="Park H.-J."/>
            <person name="Ramirez L."/>
            <person name="Alfaro M."/>
            <person name="Sun H."/>
            <person name="Tritt A."/>
            <person name="Yoshinaga Y."/>
            <person name="Zwiers L.-H."/>
            <person name="Turgeon B."/>
            <person name="Goodwin S."/>
            <person name="Spatafora J."/>
            <person name="Crous P."/>
            <person name="Grigoriev I."/>
        </authorList>
    </citation>
    <scope>NUCLEOTIDE SEQUENCE</scope>
    <source>
        <strain evidence="12">CBS 122368</strain>
    </source>
</reference>
<evidence type="ECO:0000256" key="1">
    <source>
        <dbReference type="ARBA" id="ARBA00001971"/>
    </source>
</evidence>
<dbReference type="OrthoDB" id="1844152at2759"/>
<dbReference type="Proteomes" id="UP000800094">
    <property type="component" value="Unassembled WGS sequence"/>
</dbReference>
<evidence type="ECO:0000256" key="2">
    <source>
        <dbReference type="ARBA" id="ARBA00004685"/>
    </source>
</evidence>
<dbReference type="AlphaFoldDB" id="A0A6A6HSY0"/>
<keyword evidence="11" id="KW-1133">Transmembrane helix</keyword>
<protein>
    <submittedName>
        <fullName evidence="12">Cytochrome P450</fullName>
    </submittedName>
</protein>
<keyword evidence="13" id="KW-1185">Reference proteome</keyword>
<dbReference type="InterPro" id="IPR002403">
    <property type="entry name" value="Cyt_P450_E_grp-IV"/>
</dbReference>
<feature type="binding site" description="axial binding residue" evidence="9">
    <location>
        <position position="488"/>
    </location>
    <ligand>
        <name>heme</name>
        <dbReference type="ChEBI" id="CHEBI:30413"/>
    </ligand>
    <ligandPart>
        <name>Fe</name>
        <dbReference type="ChEBI" id="CHEBI:18248"/>
    </ligandPart>
</feature>
<evidence type="ECO:0000256" key="10">
    <source>
        <dbReference type="RuleBase" id="RU000461"/>
    </source>
</evidence>
<keyword evidence="4 9" id="KW-0349">Heme</keyword>
<keyword evidence="7 9" id="KW-0408">Iron</keyword>
<keyword evidence="6 10" id="KW-0560">Oxidoreductase</keyword>
<evidence type="ECO:0000256" key="4">
    <source>
        <dbReference type="ARBA" id="ARBA00022617"/>
    </source>
</evidence>
<feature type="transmembrane region" description="Helical" evidence="11">
    <location>
        <begin position="12"/>
        <end position="35"/>
    </location>
</feature>
<evidence type="ECO:0000256" key="9">
    <source>
        <dbReference type="PIRSR" id="PIRSR602403-1"/>
    </source>
</evidence>
<evidence type="ECO:0000256" key="5">
    <source>
        <dbReference type="ARBA" id="ARBA00022723"/>
    </source>
</evidence>
<dbReference type="EMBL" id="ML987213">
    <property type="protein sequence ID" value="KAF2241117.1"/>
    <property type="molecule type" value="Genomic_DNA"/>
</dbReference>
<comment type="similarity">
    <text evidence="3 10">Belongs to the cytochrome P450 family.</text>
</comment>
<dbReference type="PROSITE" id="PS00086">
    <property type="entry name" value="CYTOCHROME_P450"/>
    <property type="match status" value="1"/>
</dbReference>
<evidence type="ECO:0000256" key="8">
    <source>
        <dbReference type="ARBA" id="ARBA00023033"/>
    </source>
</evidence>
<dbReference type="GO" id="GO:0016705">
    <property type="term" value="F:oxidoreductase activity, acting on paired donors, with incorporation or reduction of molecular oxygen"/>
    <property type="evidence" value="ECO:0007669"/>
    <property type="project" value="InterPro"/>
</dbReference>
<dbReference type="Gene3D" id="1.10.630.10">
    <property type="entry name" value="Cytochrome P450"/>
    <property type="match status" value="1"/>
</dbReference>
<dbReference type="CDD" id="cd11041">
    <property type="entry name" value="CYP503A1-like"/>
    <property type="match status" value="1"/>
</dbReference>
<keyword evidence="11" id="KW-0812">Transmembrane</keyword>
<dbReference type="GO" id="GO:0005506">
    <property type="term" value="F:iron ion binding"/>
    <property type="evidence" value="ECO:0007669"/>
    <property type="project" value="InterPro"/>
</dbReference>
<dbReference type="PANTHER" id="PTHR46206">
    <property type="entry name" value="CYTOCHROME P450"/>
    <property type="match status" value="1"/>
</dbReference>
<evidence type="ECO:0000256" key="3">
    <source>
        <dbReference type="ARBA" id="ARBA00010617"/>
    </source>
</evidence>
<dbReference type="Pfam" id="PF00067">
    <property type="entry name" value="p450"/>
    <property type="match status" value="1"/>
</dbReference>
<evidence type="ECO:0000313" key="13">
    <source>
        <dbReference type="Proteomes" id="UP000800094"/>
    </source>
</evidence>
<sequence>MAREEASIVAQHVTFGGIIVLLIAYFALAVLLGFLRAPRYPAAIPWVGHGKGWAAALRNCFAGFTSSKRWLQEGYEKYSKHGKTFVLPSMLGAPAETVIPRSQMSWMLDQPDAVLSTSAAHYDILHGEYSFVKPIILKDPYHEHVVHKNLARNLNAVIPELDDELCRGVDELCGSDARAFKKINLLEGFMMRLIPKATNRMLVGEPLCRNQDFLDNMLAFTMDVIRGFFIFALVPRVLHPVVGTVAGLAPKYHYWRTRKWSLPLIKERLEDIKKKDAGEPAYNEWKEPNDFVTWSIRTAMAEGRRDELDPGRIAIRIMPINFASIHTTAMTGHAVLLDILSTDPSVVEGLRQEAERIWKEEGGKWTKQGLARMYRMDSAIRESQRHSAFALTFVQRKVMAKEGITSPEGLHFEYGTLLSCPWTPVAGDGDIHDRPDEYDAFRYSRAREEYETMNPEEKEKVDALKMKQNGLVTTSDRHLAFGHGRHACPGRFFVAHELKMMFGHLLINYDVKHLAERPRSMWVGRNMVPPTAYIEVRRRRIQNA</sequence>
<dbReference type="InterPro" id="IPR036396">
    <property type="entry name" value="Cyt_P450_sf"/>
</dbReference>
<keyword evidence="8 10" id="KW-0503">Monooxygenase</keyword>
<dbReference type="PRINTS" id="PR00465">
    <property type="entry name" value="EP450IV"/>
</dbReference>
<keyword evidence="5 9" id="KW-0479">Metal-binding</keyword>
<evidence type="ECO:0000256" key="7">
    <source>
        <dbReference type="ARBA" id="ARBA00023004"/>
    </source>
</evidence>
<organism evidence="12 13">
    <name type="scientific">Trematosphaeria pertusa</name>
    <dbReference type="NCBI Taxonomy" id="390896"/>
    <lineage>
        <taxon>Eukaryota</taxon>
        <taxon>Fungi</taxon>
        <taxon>Dikarya</taxon>
        <taxon>Ascomycota</taxon>
        <taxon>Pezizomycotina</taxon>
        <taxon>Dothideomycetes</taxon>
        <taxon>Pleosporomycetidae</taxon>
        <taxon>Pleosporales</taxon>
        <taxon>Massarineae</taxon>
        <taxon>Trematosphaeriaceae</taxon>
        <taxon>Trematosphaeria</taxon>
    </lineage>
</organism>
<dbReference type="GO" id="GO:0004497">
    <property type="term" value="F:monooxygenase activity"/>
    <property type="evidence" value="ECO:0007669"/>
    <property type="project" value="UniProtKB-KW"/>
</dbReference>
<dbReference type="GO" id="GO:0020037">
    <property type="term" value="F:heme binding"/>
    <property type="evidence" value="ECO:0007669"/>
    <property type="project" value="InterPro"/>
</dbReference>
<gene>
    <name evidence="12" type="ORF">BU26DRAFT_180466</name>
</gene>
<dbReference type="PANTHER" id="PTHR46206:SF1">
    <property type="entry name" value="P450, PUTATIVE (EUROFUNG)-RELATED"/>
    <property type="match status" value="1"/>
</dbReference>
<evidence type="ECO:0000313" key="12">
    <source>
        <dbReference type="EMBL" id="KAF2241117.1"/>
    </source>
</evidence>
<dbReference type="GeneID" id="54573708"/>